<dbReference type="EMBL" id="CM047582">
    <property type="protein sequence ID" value="KAI9916089.1"/>
    <property type="molecule type" value="Genomic_DNA"/>
</dbReference>
<name>A0ACC0WBD8_9STRA</name>
<comment type="caution">
    <text evidence="1">The sequence shown here is derived from an EMBL/GenBank/DDBJ whole genome shotgun (WGS) entry which is preliminary data.</text>
</comment>
<evidence type="ECO:0000313" key="2">
    <source>
        <dbReference type="Proteomes" id="UP001163321"/>
    </source>
</evidence>
<evidence type="ECO:0000313" key="1">
    <source>
        <dbReference type="EMBL" id="KAI9916089.1"/>
    </source>
</evidence>
<dbReference type="Proteomes" id="UP001163321">
    <property type="component" value="Chromosome 3"/>
</dbReference>
<reference evidence="1 2" key="1">
    <citation type="journal article" date="2022" name="bioRxiv">
        <title>The genome of the oomycete Peronosclerospora sorghi, a cosmopolitan pathogen of maize and sorghum, is inflated with dispersed pseudogenes.</title>
        <authorList>
            <person name="Fletcher K."/>
            <person name="Martin F."/>
            <person name="Isakeit T."/>
            <person name="Cavanaugh K."/>
            <person name="Magill C."/>
            <person name="Michelmore R."/>
        </authorList>
    </citation>
    <scope>NUCLEOTIDE SEQUENCE [LARGE SCALE GENOMIC DNA]</scope>
    <source>
        <strain evidence="1">P6</strain>
    </source>
</reference>
<proteinExistence type="predicted"/>
<sequence length="77" mass="8408">MVALQSPSKPPQTATARVQATHEYLLQSAEVGRIKSVSTLVLFVLQRAYTGTIASEPHGDSHNLWLPRIVRAANLVD</sequence>
<keyword evidence="2" id="KW-1185">Reference proteome</keyword>
<accession>A0ACC0WBD8</accession>
<gene>
    <name evidence="1" type="ORF">PsorP6_007054</name>
</gene>
<organism evidence="1 2">
    <name type="scientific">Peronosclerospora sorghi</name>
    <dbReference type="NCBI Taxonomy" id="230839"/>
    <lineage>
        <taxon>Eukaryota</taxon>
        <taxon>Sar</taxon>
        <taxon>Stramenopiles</taxon>
        <taxon>Oomycota</taxon>
        <taxon>Peronosporomycetes</taxon>
        <taxon>Peronosporales</taxon>
        <taxon>Peronosporaceae</taxon>
        <taxon>Peronosclerospora</taxon>
    </lineage>
</organism>
<protein>
    <submittedName>
        <fullName evidence="1">Uncharacterized protein</fullName>
    </submittedName>
</protein>